<evidence type="ECO:0000256" key="3">
    <source>
        <dbReference type="ARBA" id="ARBA00022827"/>
    </source>
</evidence>
<dbReference type="Pfam" id="PF02770">
    <property type="entry name" value="Acyl-CoA_dh_M"/>
    <property type="match status" value="1"/>
</dbReference>
<keyword evidence="5" id="KW-0175">Coiled coil</keyword>
<keyword evidence="10" id="KW-1185">Reference proteome</keyword>
<keyword evidence="4" id="KW-0560">Oxidoreductase</keyword>
<evidence type="ECO:0000259" key="6">
    <source>
        <dbReference type="Pfam" id="PF00441"/>
    </source>
</evidence>
<evidence type="ECO:0000256" key="1">
    <source>
        <dbReference type="ARBA" id="ARBA00009347"/>
    </source>
</evidence>
<dbReference type="Gene3D" id="6.10.250.600">
    <property type="match status" value="1"/>
</dbReference>
<protein>
    <submittedName>
        <fullName evidence="11">Uncharacterized protein</fullName>
    </submittedName>
</protein>
<dbReference type="InterPro" id="IPR006091">
    <property type="entry name" value="Acyl-CoA_Oxase/DH_mid-dom"/>
</dbReference>
<evidence type="ECO:0000259" key="7">
    <source>
        <dbReference type="Pfam" id="PF02770"/>
    </source>
</evidence>
<dbReference type="SUPFAM" id="SSF47203">
    <property type="entry name" value="Acyl-CoA dehydrogenase C-terminal domain-like"/>
    <property type="match status" value="1"/>
</dbReference>
<accession>A0A914E866</accession>
<dbReference type="GO" id="GO:0003995">
    <property type="term" value="F:acyl-CoA dehydrogenase activity"/>
    <property type="evidence" value="ECO:0007669"/>
    <property type="project" value="TreeGrafter"/>
</dbReference>
<keyword evidence="3 4" id="KW-0274">FAD</keyword>
<evidence type="ECO:0000259" key="8">
    <source>
        <dbReference type="Pfam" id="PF18158"/>
    </source>
</evidence>
<dbReference type="InterPro" id="IPR009075">
    <property type="entry name" value="AcylCo_DH/oxidase_C"/>
</dbReference>
<feature type="coiled-coil region" evidence="5">
    <location>
        <begin position="494"/>
        <end position="521"/>
    </location>
</feature>
<evidence type="ECO:0000313" key="10">
    <source>
        <dbReference type="Proteomes" id="UP000887540"/>
    </source>
</evidence>
<dbReference type="WBParaSite" id="ACRNAN_scaffold5998.g25956.t1">
    <property type="protein sequence ID" value="ACRNAN_scaffold5998.g25956.t1"/>
    <property type="gene ID" value="ACRNAN_scaffold5998.g25956"/>
</dbReference>
<proteinExistence type="inferred from homology"/>
<reference evidence="11" key="1">
    <citation type="submission" date="2022-11" db="UniProtKB">
        <authorList>
            <consortium name="WormBaseParasite"/>
        </authorList>
    </citation>
    <scope>IDENTIFICATION</scope>
</reference>
<dbReference type="Pfam" id="PF18158">
    <property type="entry name" value="AidB_N"/>
    <property type="match status" value="1"/>
</dbReference>
<dbReference type="Gene3D" id="1.20.140.10">
    <property type="entry name" value="Butyryl-CoA Dehydrogenase, subunit A, domain 3"/>
    <property type="match status" value="1"/>
</dbReference>
<evidence type="ECO:0000256" key="2">
    <source>
        <dbReference type="ARBA" id="ARBA00022630"/>
    </source>
</evidence>
<evidence type="ECO:0000256" key="4">
    <source>
        <dbReference type="RuleBase" id="RU362125"/>
    </source>
</evidence>
<evidence type="ECO:0000259" key="9">
    <source>
        <dbReference type="Pfam" id="PF22217"/>
    </source>
</evidence>
<feature type="domain" description="Acyl-CoA oxidase/dehydrogenase middle" evidence="7">
    <location>
        <begin position="199"/>
        <end position="305"/>
    </location>
</feature>
<dbReference type="InterPro" id="IPR053998">
    <property type="entry name" value="ACDH-11_C"/>
</dbReference>
<feature type="domain" description="Acyl-CoA dehydrogenase 11-like C-terminal" evidence="9">
    <location>
        <begin position="479"/>
        <end position="600"/>
    </location>
</feature>
<feature type="domain" description="Adaptive response protein AidB N-terminal" evidence="8">
    <location>
        <begin position="37"/>
        <end position="169"/>
    </location>
</feature>
<feature type="domain" description="Acyl-CoA dehydrogenase/oxidase C-terminal" evidence="6">
    <location>
        <begin position="314"/>
        <end position="470"/>
    </location>
</feature>
<dbReference type="PANTHER" id="PTHR42707:SF2">
    <property type="entry name" value="ACD11 DEHYDROGENASE"/>
    <property type="match status" value="1"/>
</dbReference>
<dbReference type="Gene3D" id="2.40.110.20">
    <property type="match status" value="1"/>
</dbReference>
<dbReference type="AlphaFoldDB" id="A0A914E866"/>
<dbReference type="SUPFAM" id="SSF56645">
    <property type="entry name" value="Acyl-CoA dehydrogenase NM domain-like"/>
    <property type="match status" value="1"/>
</dbReference>
<dbReference type="InterPro" id="IPR052904">
    <property type="entry name" value="Acyl-CoA_dehydrogenase-like"/>
</dbReference>
<comment type="cofactor">
    <cofactor evidence="4">
        <name>FAD</name>
        <dbReference type="ChEBI" id="CHEBI:57692"/>
    </cofactor>
</comment>
<comment type="similarity">
    <text evidence="1 4">Belongs to the acyl-CoA dehydrogenase family.</text>
</comment>
<dbReference type="InterPro" id="IPR041504">
    <property type="entry name" value="AidB_N"/>
</dbReference>
<dbReference type="Proteomes" id="UP000887540">
    <property type="component" value="Unplaced"/>
</dbReference>
<organism evidence="10 11">
    <name type="scientific">Acrobeloides nanus</name>
    <dbReference type="NCBI Taxonomy" id="290746"/>
    <lineage>
        <taxon>Eukaryota</taxon>
        <taxon>Metazoa</taxon>
        <taxon>Ecdysozoa</taxon>
        <taxon>Nematoda</taxon>
        <taxon>Chromadorea</taxon>
        <taxon>Rhabditida</taxon>
        <taxon>Tylenchina</taxon>
        <taxon>Cephalobomorpha</taxon>
        <taxon>Cephaloboidea</taxon>
        <taxon>Cephalobidae</taxon>
        <taxon>Acrobeloides</taxon>
    </lineage>
</organism>
<sequence length="604" mass="68690">MKILLNRNFICFKKFSSLPYAHAKIGPFAQEEPCLRNPFTDDPLIERTLRRWMPNEVYSYVSKDLERFGDKIVKEIDNLGRECELNPPKLESFDAWGKRIDNLVTCQSWKRLKQIAAEEGLISIAFDRKMDPTWRRVYQMAKLYMFSPSSGLVSCPLSMTDGAAKTIKELNLDKKFPELEQTYQRLISTNPQEAWTSGQWMTEKRGGSDVGRGTDTKAVHIEGNKYKLYGYKWFSSAIDADIAFTLARDCDKHGNDIEGSKGLSLFYLQLRNPETKKLNGIQIVKLKNKLGTRQLPTAELLLDGVEALKVSENGRGVASMAIMLNTTRIHMGVSATAAMRRVISLARDYATKRTVFGQKQADWPLHLTTLAKLEVETRGCFLLLMEAARLLGRQESGQASNIELLNLRLITPILKSYTAKQSIPLISEGIECFGGQGYIEDTGLSILLRDAQVNTIWEGTTNVLGLDVLRVFNKNITMFQALKEHVQYILNQNKKQFSNDLKECEKRISQALETLGILLNKVENDPHNKNMNLERCAREISFAIARIYIGALLTSHAADPISTQSDKDCAYRFCVEDNLYELDEEIFLSIRNDTDRNIIYENFQ</sequence>
<keyword evidence="2 4" id="KW-0285">Flavoprotein</keyword>
<dbReference type="Pfam" id="PF22217">
    <property type="entry name" value="ACDH-11_C"/>
    <property type="match status" value="1"/>
</dbReference>
<name>A0A914E866_9BILA</name>
<dbReference type="InterPro" id="IPR009100">
    <property type="entry name" value="AcylCoA_DH/oxidase_NM_dom_sf"/>
</dbReference>
<evidence type="ECO:0000313" key="11">
    <source>
        <dbReference type="WBParaSite" id="ACRNAN_scaffold5998.g25956.t1"/>
    </source>
</evidence>
<dbReference type="PANTHER" id="PTHR42707">
    <property type="entry name" value="ACYL-COA DEHYDROGENASE"/>
    <property type="match status" value="1"/>
</dbReference>
<dbReference type="Pfam" id="PF00441">
    <property type="entry name" value="Acyl-CoA_dh_1"/>
    <property type="match status" value="1"/>
</dbReference>
<evidence type="ECO:0000256" key="5">
    <source>
        <dbReference type="SAM" id="Coils"/>
    </source>
</evidence>
<dbReference type="InterPro" id="IPR036250">
    <property type="entry name" value="AcylCo_DH-like_C"/>
</dbReference>